<dbReference type="SUPFAM" id="SSF103481">
    <property type="entry name" value="Multidrug resistance efflux transporter EmrE"/>
    <property type="match status" value="2"/>
</dbReference>
<feature type="transmembrane region" description="Helical" evidence="6">
    <location>
        <begin position="96"/>
        <end position="117"/>
    </location>
</feature>
<dbReference type="Pfam" id="PF00892">
    <property type="entry name" value="EamA"/>
    <property type="match status" value="2"/>
</dbReference>
<keyword evidence="9" id="KW-1185">Reference proteome</keyword>
<feature type="transmembrane region" description="Helical" evidence="6">
    <location>
        <begin position="244"/>
        <end position="265"/>
    </location>
</feature>
<proteinExistence type="inferred from homology"/>
<dbReference type="InterPro" id="IPR050638">
    <property type="entry name" value="AA-Vitamin_Transporters"/>
</dbReference>
<feature type="transmembrane region" description="Helical" evidence="6">
    <location>
        <begin position="68"/>
        <end position="90"/>
    </location>
</feature>
<evidence type="ECO:0000256" key="5">
    <source>
        <dbReference type="ARBA" id="ARBA00023136"/>
    </source>
</evidence>
<feature type="transmembrane region" description="Helical" evidence="6">
    <location>
        <begin position="220"/>
        <end position="237"/>
    </location>
</feature>
<organism evidence="8 9">
    <name type="scientific">Solidesulfovibrio aerotolerans</name>
    <dbReference type="NCBI Taxonomy" id="295255"/>
    <lineage>
        <taxon>Bacteria</taxon>
        <taxon>Pseudomonadati</taxon>
        <taxon>Thermodesulfobacteriota</taxon>
        <taxon>Desulfovibrionia</taxon>
        <taxon>Desulfovibrionales</taxon>
        <taxon>Desulfovibrionaceae</taxon>
        <taxon>Solidesulfovibrio</taxon>
    </lineage>
</organism>
<evidence type="ECO:0000256" key="6">
    <source>
        <dbReference type="SAM" id="Phobius"/>
    </source>
</evidence>
<evidence type="ECO:0000256" key="3">
    <source>
        <dbReference type="ARBA" id="ARBA00022692"/>
    </source>
</evidence>
<evidence type="ECO:0000259" key="7">
    <source>
        <dbReference type="Pfam" id="PF00892"/>
    </source>
</evidence>
<dbReference type="GO" id="GO:0016020">
    <property type="term" value="C:membrane"/>
    <property type="evidence" value="ECO:0007669"/>
    <property type="project" value="UniProtKB-SubCell"/>
</dbReference>
<feature type="domain" description="EamA" evidence="7">
    <location>
        <begin position="7"/>
        <end position="139"/>
    </location>
</feature>
<feature type="domain" description="EamA" evidence="7">
    <location>
        <begin position="153"/>
        <end position="289"/>
    </location>
</feature>
<feature type="transmembrane region" description="Helical" evidence="6">
    <location>
        <begin position="124"/>
        <end position="140"/>
    </location>
</feature>
<feature type="transmembrane region" description="Helical" evidence="6">
    <location>
        <begin position="152"/>
        <end position="170"/>
    </location>
</feature>
<evidence type="ECO:0000256" key="2">
    <source>
        <dbReference type="ARBA" id="ARBA00007362"/>
    </source>
</evidence>
<keyword evidence="3 6" id="KW-0812">Transmembrane</keyword>
<dbReference type="OrthoDB" id="9799821at2"/>
<name>A0A7C9MHX0_9BACT</name>
<keyword evidence="5 6" id="KW-0472">Membrane</keyword>
<dbReference type="AlphaFoldDB" id="A0A7C9MHX0"/>
<evidence type="ECO:0000313" key="8">
    <source>
        <dbReference type="EMBL" id="MYL82189.1"/>
    </source>
</evidence>
<dbReference type="PANTHER" id="PTHR32322">
    <property type="entry name" value="INNER MEMBRANE TRANSPORTER"/>
    <property type="match status" value="1"/>
</dbReference>
<comment type="similarity">
    <text evidence="2">Belongs to the EamA transporter family.</text>
</comment>
<sequence length="309" mass="31605">MSSRFKAVAALVAAMVLVGSSVAVGRSMTAVLPLYFASLARFALASLILVPLVVILEGRFPRVSRRTLAALFAQAVCGSFLFTACLLYGLALTGAAQAGVVAAATPAMVTLLGRLLFRERLPRAAVAGIACTTAGLAVIGGGGEAGIGPSPILGNLLVLCAVGFEAIFLLLRRTVREPLSPLAAAMWVSLLGCVLFLGPGMWQGTGMQLSQLTARSIGEVVYYGLGVTAAAYMLWFYGVMRVDAATAGVTTGVMPVAALGCAALWCGETVGWRELAGCVGVLAGIVCLSVRPAAKPARLGHIPKAAPAK</sequence>
<comment type="caution">
    <text evidence="8">The sequence shown here is derived from an EMBL/GenBank/DDBJ whole genome shotgun (WGS) entry which is preliminary data.</text>
</comment>
<dbReference type="Proteomes" id="UP000482487">
    <property type="component" value="Unassembled WGS sequence"/>
</dbReference>
<protein>
    <submittedName>
        <fullName evidence="8">EamA family transporter</fullName>
    </submittedName>
</protein>
<evidence type="ECO:0000256" key="1">
    <source>
        <dbReference type="ARBA" id="ARBA00004141"/>
    </source>
</evidence>
<dbReference type="PANTHER" id="PTHR32322:SF2">
    <property type="entry name" value="EAMA DOMAIN-CONTAINING PROTEIN"/>
    <property type="match status" value="1"/>
</dbReference>
<accession>A0A7C9MHX0</accession>
<evidence type="ECO:0000256" key="4">
    <source>
        <dbReference type="ARBA" id="ARBA00022989"/>
    </source>
</evidence>
<dbReference type="InterPro" id="IPR000620">
    <property type="entry name" value="EamA_dom"/>
</dbReference>
<reference evidence="8 9" key="1">
    <citation type="submission" date="2020-01" db="EMBL/GenBank/DDBJ databases">
        <title>Genome sequence of Desulfovibrio aerotolerans DSM 16695(T).</title>
        <authorList>
            <person name="Karnachuk O."/>
            <person name="Avakyan M."/>
            <person name="Mardanov A."/>
            <person name="Kadnikov V."/>
            <person name="Ravin N."/>
        </authorList>
    </citation>
    <scope>NUCLEOTIDE SEQUENCE [LARGE SCALE GENOMIC DNA]</scope>
    <source>
        <strain evidence="8 9">DSM 16695</strain>
    </source>
</reference>
<feature type="transmembrane region" description="Helical" evidence="6">
    <location>
        <begin position="35"/>
        <end position="56"/>
    </location>
</feature>
<keyword evidence="4 6" id="KW-1133">Transmembrane helix</keyword>
<feature type="transmembrane region" description="Helical" evidence="6">
    <location>
        <begin position="182"/>
        <end position="200"/>
    </location>
</feature>
<dbReference type="EMBL" id="WVUD01000003">
    <property type="protein sequence ID" value="MYL82189.1"/>
    <property type="molecule type" value="Genomic_DNA"/>
</dbReference>
<comment type="subcellular location">
    <subcellularLocation>
        <location evidence="1">Membrane</location>
        <topology evidence="1">Multi-pass membrane protein</topology>
    </subcellularLocation>
</comment>
<dbReference type="InterPro" id="IPR037185">
    <property type="entry name" value="EmrE-like"/>
</dbReference>
<dbReference type="RefSeq" id="WP_160958693.1">
    <property type="nucleotide sequence ID" value="NZ_WVUD01000003.1"/>
</dbReference>
<evidence type="ECO:0000313" key="9">
    <source>
        <dbReference type="Proteomes" id="UP000482487"/>
    </source>
</evidence>
<feature type="transmembrane region" description="Helical" evidence="6">
    <location>
        <begin position="271"/>
        <end position="290"/>
    </location>
</feature>
<gene>
    <name evidence="8" type="ORF">GTA51_03435</name>
</gene>